<feature type="transmembrane region" description="Helical" evidence="9">
    <location>
        <begin position="256"/>
        <end position="276"/>
    </location>
</feature>
<dbReference type="Gene3D" id="3.40.50.300">
    <property type="entry name" value="P-loop containing nucleotide triphosphate hydrolases"/>
    <property type="match status" value="1"/>
</dbReference>
<dbReference type="PROSITE" id="PS50893">
    <property type="entry name" value="ABC_TRANSPORTER_2"/>
    <property type="match status" value="1"/>
</dbReference>
<comment type="caution">
    <text evidence="12">The sequence shown here is derived from an EMBL/GenBank/DDBJ whole genome shotgun (WGS) entry which is preliminary data.</text>
</comment>
<dbReference type="SMART" id="SM00382">
    <property type="entry name" value="AAA"/>
    <property type="match status" value="1"/>
</dbReference>
<dbReference type="RefSeq" id="WP_154518181.1">
    <property type="nucleotide sequence ID" value="NZ_VUMT01000005.1"/>
</dbReference>
<gene>
    <name evidence="12" type="ORF">FYJ58_05045</name>
</gene>
<dbReference type="GO" id="GO:0005886">
    <property type="term" value="C:plasma membrane"/>
    <property type="evidence" value="ECO:0007669"/>
    <property type="project" value="UniProtKB-SubCell"/>
</dbReference>
<dbReference type="PANTHER" id="PTHR43394">
    <property type="entry name" value="ATP-DEPENDENT PERMEASE MDL1, MITOCHONDRIAL"/>
    <property type="match status" value="1"/>
</dbReference>
<keyword evidence="5" id="KW-0547">Nucleotide-binding</keyword>
<name>A0A6L5XX92_9FIRM</name>
<evidence type="ECO:0000256" key="1">
    <source>
        <dbReference type="ARBA" id="ARBA00004651"/>
    </source>
</evidence>
<keyword evidence="3" id="KW-1003">Cell membrane</keyword>
<reference evidence="12 13" key="1">
    <citation type="submission" date="2019-08" db="EMBL/GenBank/DDBJ databases">
        <title>In-depth cultivation of the pig gut microbiome towards novel bacterial diversity and tailored functional studies.</title>
        <authorList>
            <person name="Wylensek D."/>
            <person name="Hitch T.C.A."/>
            <person name="Clavel T."/>
        </authorList>
    </citation>
    <scope>NUCLEOTIDE SEQUENCE [LARGE SCALE GENOMIC DNA]</scope>
    <source>
        <strain evidence="12 13">WCA-693-APC-MOT-I</strain>
    </source>
</reference>
<dbReference type="InterPro" id="IPR027417">
    <property type="entry name" value="P-loop_NTPase"/>
</dbReference>
<dbReference type="Proteomes" id="UP000482209">
    <property type="component" value="Unassembled WGS sequence"/>
</dbReference>
<evidence type="ECO:0000259" key="10">
    <source>
        <dbReference type="PROSITE" id="PS50893"/>
    </source>
</evidence>
<dbReference type="GO" id="GO:0016887">
    <property type="term" value="F:ATP hydrolysis activity"/>
    <property type="evidence" value="ECO:0007669"/>
    <property type="project" value="InterPro"/>
</dbReference>
<keyword evidence="13" id="KW-1185">Reference proteome</keyword>
<keyword evidence="6 12" id="KW-0067">ATP-binding</keyword>
<dbReference type="InterPro" id="IPR003439">
    <property type="entry name" value="ABC_transporter-like_ATP-bd"/>
</dbReference>
<accession>A0A6L5XX92</accession>
<evidence type="ECO:0000256" key="8">
    <source>
        <dbReference type="ARBA" id="ARBA00023136"/>
    </source>
</evidence>
<keyword evidence="2" id="KW-0813">Transport</keyword>
<dbReference type="Gene3D" id="1.20.1560.10">
    <property type="entry name" value="ABC transporter type 1, transmembrane domain"/>
    <property type="match status" value="1"/>
</dbReference>
<evidence type="ECO:0000256" key="6">
    <source>
        <dbReference type="ARBA" id="ARBA00022840"/>
    </source>
</evidence>
<dbReference type="GO" id="GO:0015421">
    <property type="term" value="F:ABC-type oligopeptide transporter activity"/>
    <property type="evidence" value="ECO:0007669"/>
    <property type="project" value="TreeGrafter"/>
</dbReference>
<evidence type="ECO:0000313" key="13">
    <source>
        <dbReference type="Proteomes" id="UP000482209"/>
    </source>
</evidence>
<evidence type="ECO:0000256" key="2">
    <source>
        <dbReference type="ARBA" id="ARBA00022448"/>
    </source>
</evidence>
<dbReference type="GO" id="GO:0005524">
    <property type="term" value="F:ATP binding"/>
    <property type="evidence" value="ECO:0007669"/>
    <property type="project" value="UniProtKB-KW"/>
</dbReference>
<keyword evidence="7 9" id="KW-1133">Transmembrane helix</keyword>
<feature type="domain" description="ABC transporter" evidence="10">
    <location>
        <begin position="347"/>
        <end position="583"/>
    </location>
</feature>
<sequence length="592" mass="66737">MFSINRKWKKDLSLYQRLLSYEKGRITIVLISVVIGGISTFLIFSTIGVMLQNIIRISELPDANNILKDTVSYLLFVFLFSIISGFAPVGVAYGEEYAKTKLKEDLLFNWTNGNEANTEELKNSDVLVRLNDDINKAVDLIGNYINLWYINPIISGILSLFVVSSIDIKIGIYCIACSCMQLFIIKPVLKRTVRIKEKIQGQKSKIVSAFSEMIVGSKEIRVFCLKESQMKKMSQLSETLMNQNISYGKLYGIRKVSLTLGDFFNVAGILILGAYLSEIGVIRFSQIMLAIPLSDQITQLVNGIISIASVYAERLPSLYRIFELIDCEQEKNFTLKDMEIGENMPAIEFNDVTFSYKNGIPVLENLTFSIPHGCTVAFVGESGSGKTSIFQLLLGLYIPQKGNIKLYNQSIEEVGLKEWRKCFSYVEQSTPLFDTSIKENLKIGNANEMVTEDEMEQALKEAYADEFICNLKNGLDYEVSEAGRGLSGGQKQRIAIARSFLRKAPIMLLDEATAALDNESEKMVQRAVYEAKENRTILMVAHKLETVCEADIIYVLKHGKIVEQGTHYELLAKEKEYAKLWNIQHSKMSLTS</sequence>
<protein>
    <submittedName>
        <fullName evidence="12">ABC transporter ATP-binding protein</fullName>
    </submittedName>
</protein>
<evidence type="ECO:0000256" key="4">
    <source>
        <dbReference type="ARBA" id="ARBA00022692"/>
    </source>
</evidence>
<keyword evidence="8 9" id="KW-0472">Membrane</keyword>
<dbReference type="InterPro" id="IPR017871">
    <property type="entry name" value="ABC_transporter-like_CS"/>
</dbReference>
<evidence type="ECO:0000256" key="9">
    <source>
        <dbReference type="SAM" id="Phobius"/>
    </source>
</evidence>
<dbReference type="EMBL" id="VUMT01000005">
    <property type="protein sequence ID" value="MSS63244.1"/>
    <property type="molecule type" value="Genomic_DNA"/>
</dbReference>
<feature type="transmembrane region" description="Helical" evidence="9">
    <location>
        <begin position="26"/>
        <end position="51"/>
    </location>
</feature>
<proteinExistence type="predicted"/>
<dbReference type="AlphaFoldDB" id="A0A6L5XX92"/>
<organism evidence="12 13">
    <name type="scientific">Velocimicrobium porci</name>
    <dbReference type="NCBI Taxonomy" id="2606634"/>
    <lineage>
        <taxon>Bacteria</taxon>
        <taxon>Bacillati</taxon>
        <taxon>Bacillota</taxon>
        <taxon>Clostridia</taxon>
        <taxon>Lachnospirales</taxon>
        <taxon>Lachnospiraceae</taxon>
        <taxon>Velocimicrobium</taxon>
    </lineage>
</organism>
<dbReference type="InterPro" id="IPR011527">
    <property type="entry name" value="ABC1_TM_dom"/>
</dbReference>
<dbReference type="PROSITE" id="PS50929">
    <property type="entry name" value="ABC_TM1F"/>
    <property type="match status" value="1"/>
</dbReference>
<comment type="subcellular location">
    <subcellularLocation>
        <location evidence="1">Cell membrane</location>
        <topology evidence="1">Multi-pass membrane protein</topology>
    </subcellularLocation>
</comment>
<evidence type="ECO:0000313" key="12">
    <source>
        <dbReference type="EMBL" id="MSS63244.1"/>
    </source>
</evidence>
<dbReference type="Pfam" id="PF00005">
    <property type="entry name" value="ABC_tran"/>
    <property type="match status" value="1"/>
</dbReference>
<evidence type="ECO:0000259" key="11">
    <source>
        <dbReference type="PROSITE" id="PS50929"/>
    </source>
</evidence>
<dbReference type="PANTHER" id="PTHR43394:SF1">
    <property type="entry name" value="ATP-BINDING CASSETTE SUB-FAMILY B MEMBER 10, MITOCHONDRIAL"/>
    <property type="match status" value="1"/>
</dbReference>
<evidence type="ECO:0000256" key="3">
    <source>
        <dbReference type="ARBA" id="ARBA00022475"/>
    </source>
</evidence>
<dbReference type="SUPFAM" id="SSF52540">
    <property type="entry name" value="P-loop containing nucleoside triphosphate hydrolases"/>
    <property type="match status" value="1"/>
</dbReference>
<feature type="transmembrane region" description="Helical" evidence="9">
    <location>
        <begin position="144"/>
        <end position="164"/>
    </location>
</feature>
<dbReference type="InterPro" id="IPR039421">
    <property type="entry name" value="Type_1_exporter"/>
</dbReference>
<dbReference type="PROSITE" id="PS00211">
    <property type="entry name" value="ABC_TRANSPORTER_1"/>
    <property type="match status" value="1"/>
</dbReference>
<evidence type="ECO:0000256" key="7">
    <source>
        <dbReference type="ARBA" id="ARBA00022989"/>
    </source>
</evidence>
<evidence type="ECO:0000256" key="5">
    <source>
        <dbReference type="ARBA" id="ARBA00022741"/>
    </source>
</evidence>
<dbReference type="SUPFAM" id="SSF90123">
    <property type="entry name" value="ABC transporter transmembrane region"/>
    <property type="match status" value="1"/>
</dbReference>
<dbReference type="Pfam" id="PF00664">
    <property type="entry name" value="ABC_membrane"/>
    <property type="match status" value="1"/>
</dbReference>
<dbReference type="InterPro" id="IPR003593">
    <property type="entry name" value="AAA+_ATPase"/>
</dbReference>
<dbReference type="FunFam" id="3.40.50.300:FF:000221">
    <property type="entry name" value="Multidrug ABC transporter ATP-binding protein"/>
    <property type="match status" value="1"/>
</dbReference>
<feature type="domain" description="ABC transmembrane type-1" evidence="11">
    <location>
        <begin position="28"/>
        <end position="313"/>
    </location>
</feature>
<feature type="transmembrane region" description="Helical" evidence="9">
    <location>
        <begin position="71"/>
        <end position="93"/>
    </location>
</feature>
<keyword evidence="4 9" id="KW-0812">Transmembrane</keyword>
<dbReference type="InterPro" id="IPR036640">
    <property type="entry name" value="ABC1_TM_sf"/>
</dbReference>
<feature type="transmembrane region" description="Helical" evidence="9">
    <location>
        <begin position="170"/>
        <end position="189"/>
    </location>
</feature>